<protein>
    <submittedName>
        <fullName evidence="3">DUF4440 domain-containing protein</fullName>
    </submittedName>
</protein>
<feature type="signal peptide" evidence="1">
    <location>
        <begin position="1"/>
        <end position="25"/>
    </location>
</feature>
<dbReference type="InterPro" id="IPR032710">
    <property type="entry name" value="NTF2-like_dom_sf"/>
</dbReference>
<accession>A0A494VVD3</accession>
<name>A0A494VVD3_9SPHI</name>
<dbReference type="SUPFAM" id="SSF54427">
    <property type="entry name" value="NTF2-like"/>
    <property type="match status" value="1"/>
</dbReference>
<organism evidence="3 4">
    <name type="scientific">Mucilaginibacter celer</name>
    <dbReference type="NCBI Taxonomy" id="2305508"/>
    <lineage>
        <taxon>Bacteria</taxon>
        <taxon>Pseudomonadati</taxon>
        <taxon>Bacteroidota</taxon>
        <taxon>Sphingobacteriia</taxon>
        <taxon>Sphingobacteriales</taxon>
        <taxon>Sphingobacteriaceae</taxon>
        <taxon>Mucilaginibacter</taxon>
    </lineage>
</organism>
<feature type="chain" id="PRO_5019739142" evidence="1">
    <location>
        <begin position="26"/>
        <end position="154"/>
    </location>
</feature>
<dbReference type="Pfam" id="PF14534">
    <property type="entry name" value="DUF4440"/>
    <property type="match status" value="1"/>
</dbReference>
<sequence>MKKNLTATAAALALVLSMTISNTQAQTSPLNEAKKAIAASNAIYFTAFAKNNPSVFVDCYADDCMIMAPNMPALKGSKGAMQFFKTAYQKIGLCGGKFITTNVYGAGTGYVVEEGTWLSLDKNHRQFDNGKFLVLWKKTAKGWKMFRDSFSSDH</sequence>
<feature type="domain" description="DUF4440" evidence="2">
    <location>
        <begin position="37"/>
        <end position="145"/>
    </location>
</feature>
<dbReference type="OrthoDB" id="9814425at2"/>
<dbReference type="InterPro" id="IPR027843">
    <property type="entry name" value="DUF4440"/>
</dbReference>
<reference evidence="3 4" key="1">
    <citation type="submission" date="2018-10" db="EMBL/GenBank/DDBJ databases">
        <title>Genome sequencing of Mucilaginibacter sp. HYN0043.</title>
        <authorList>
            <person name="Kim M."/>
            <person name="Yi H."/>
        </authorList>
    </citation>
    <scope>NUCLEOTIDE SEQUENCE [LARGE SCALE GENOMIC DNA]</scope>
    <source>
        <strain evidence="3 4">HYN0043</strain>
    </source>
</reference>
<dbReference type="EMBL" id="CP032869">
    <property type="protein sequence ID" value="AYL99567.1"/>
    <property type="molecule type" value="Genomic_DNA"/>
</dbReference>
<gene>
    <name evidence="3" type="ORF">HYN43_023815</name>
</gene>
<keyword evidence="1" id="KW-0732">Signal</keyword>
<dbReference type="Proteomes" id="UP000270046">
    <property type="component" value="Chromosome"/>
</dbReference>
<keyword evidence="4" id="KW-1185">Reference proteome</keyword>
<evidence type="ECO:0000256" key="1">
    <source>
        <dbReference type="SAM" id="SignalP"/>
    </source>
</evidence>
<dbReference type="RefSeq" id="WP_119409100.1">
    <property type="nucleotide sequence ID" value="NZ_CP032869.1"/>
</dbReference>
<evidence type="ECO:0000313" key="3">
    <source>
        <dbReference type="EMBL" id="AYL99567.1"/>
    </source>
</evidence>
<evidence type="ECO:0000313" key="4">
    <source>
        <dbReference type="Proteomes" id="UP000270046"/>
    </source>
</evidence>
<dbReference type="AlphaFoldDB" id="A0A494VVD3"/>
<dbReference type="KEGG" id="muh:HYN43_023815"/>
<evidence type="ECO:0000259" key="2">
    <source>
        <dbReference type="Pfam" id="PF14534"/>
    </source>
</evidence>
<proteinExistence type="predicted"/>
<dbReference type="Gene3D" id="3.10.450.50">
    <property type="match status" value="1"/>
</dbReference>